<feature type="region of interest" description="Disordered" evidence="1">
    <location>
        <begin position="1"/>
        <end position="45"/>
    </location>
</feature>
<dbReference type="Proteomes" id="UP000632849">
    <property type="component" value="Unassembled WGS sequence"/>
</dbReference>
<evidence type="ECO:0000313" key="2">
    <source>
        <dbReference type="EMBL" id="GHF76887.1"/>
    </source>
</evidence>
<accession>A0A919EFQ2</accession>
<sequence>MNHDNNPEPDSTYTPSWSAGDTPIPSTHHQTHHFDTTARPTDPRQPAYDAVYAHIRELGDHMPPNPVHRNAMIWRAVHAALGATPVGRCVSSHCVDGDHVIDLGPVSGTEGER</sequence>
<dbReference type="EMBL" id="BNBE01000001">
    <property type="protein sequence ID" value="GHF76887.1"/>
    <property type="molecule type" value="Genomic_DNA"/>
</dbReference>
<protein>
    <submittedName>
        <fullName evidence="2">Uncharacterized protein</fullName>
    </submittedName>
</protein>
<reference evidence="2" key="2">
    <citation type="submission" date="2020-09" db="EMBL/GenBank/DDBJ databases">
        <authorList>
            <person name="Sun Q."/>
            <person name="Ohkuma M."/>
        </authorList>
    </citation>
    <scope>NUCLEOTIDE SEQUENCE</scope>
    <source>
        <strain evidence="2">JCM 4122</strain>
    </source>
</reference>
<reference evidence="2" key="1">
    <citation type="journal article" date="2014" name="Int. J. Syst. Evol. Microbiol.">
        <title>Complete genome sequence of Corynebacterium casei LMG S-19264T (=DSM 44701T), isolated from a smear-ripened cheese.</title>
        <authorList>
            <consortium name="US DOE Joint Genome Institute (JGI-PGF)"/>
            <person name="Walter F."/>
            <person name="Albersmeier A."/>
            <person name="Kalinowski J."/>
            <person name="Ruckert C."/>
        </authorList>
    </citation>
    <scope>NUCLEOTIDE SEQUENCE</scope>
    <source>
        <strain evidence="2">JCM 4122</strain>
    </source>
</reference>
<keyword evidence="3" id="KW-1185">Reference proteome</keyword>
<dbReference type="RefSeq" id="WP_190040381.1">
    <property type="nucleotide sequence ID" value="NZ_BNBE01000001.1"/>
</dbReference>
<proteinExistence type="predicted"/>
<name>A0A919EFQ2_STRFL</name>
<gene>
    <name evidence="2" type="ORF">GCM10017667_00050</name>
</gene>
<evidence type="ECO:0000313" key="3">
    <source>
        <dbReference type="Proteomes" id="UP000632849"/>
    </source>
</evidence>
<feature type="compositionally biased region" description="Polar residues" evidence="1">
    <location>
        <begin position="8"/>
        <end position="28"/>
    </location>
</feature>
<organism evidence="2 3">
    <name type="scientific">Streptomyces filamentosus</name>
    <name type="common">Streptomyces roseosporus</name>
    <dbReference type="NCBI Taxonomy" id="67294"/>
    <lineage>
        <taxon>Bacteria</taxon>
        <taxon>Bacillati</taxon>
        <taxon>Actinomycetota</taxon>
        <taxon>Actinomycetes</taxon>
        <taxon>Kitasatosporales</taxon>
        <taxon>Streptomycetaceae</taxon>
        <taxon>Streptomyces</taxon>
    </lineage>
</organism>
<evidence type="ECO:0000256" key="1">
    <source>
        <dbReference type="SAM" id="MobiDB-lite"/>
    </source>
</evidence>
<comment type="caution">
    <text evidence="2">The sequence shown here is derived from an EMBL/GenBank/DDBJ whole genome shotgun (WGS) entry which is preliminary data.</text>
</comment>
<dbReference type="AlphaFoldDB" id="A0A919EFQ2"/>